<gene>
    <name evidence="2" type="ORF">HZU44_25290</name>
</gene>
<evidence type="ECO:0000313" key="2">
    <source>
        <dbReference type="EMBL" id="QLJ98018.1"/>
    </source>
</evidence>
<accession>A0A7D5Y5M8</accession>
<dbReference type="AlphaFoldDB" id="A0A7D5Y5M8"/>
<sequence length="184" mass="20373">MALRPADEHLVHQAVEGVRVYLDDLADLISNLSDHGPIAVEIAHSDGERSVADSVDDLVGRTDVLEVTIALLEPRRSGLVSPRRPLEVEAGYGVSYRVDPDRVDLRRVADHFMRTLEKTSHPWWKRLLRPIYGRDVELIFERRSSVKEAKARKHHEYKIALVSGFVGAVIGAVGTVVAALAAGK</sequence>
<keyword evidence="1" id="KW-1133">Transmembrane helix</keyword>
<keyword evidence="1" id="KW-0812">Transmembrane</keyword>
<reference evidence="2" key="1">
    <citation type="submission" date="2020-08" db="EMBL/GenBank/DDBJ databases">
        <title>A bifunctional nitrone conjugated secondary metabolite targeting the ribosome.</title>
        <authorList>
            <person name="Limbrick E.M."/>
            <person name="Graf M."/>
            <person name="Derewacz D.K."/>
            <person name="Nguyen F."/>
            <person name="Spraggins J.M."/>
            <person name="Wieland M."/>
            <person name="Ynigez-Gutierrez A.E."/>
            <person name="Reisman B.J."/>
            <person name="Zinshteyn B."/>
            <person name="McCulloch K."/>
            <person name="Iverson T.M."/>
            <person name="Green R."/>
            <person name="Wilson D.N."/>
            <person name="Bachmann B.O."/>
        </authorList>
    </citation>
    <scope>NUCLEOTIDE SEQUENCE</scope>
    <source>
        <strain evidence="2">Africana</strain>
    </source>
</reference>
<organism evidence="2">
    <name type="scientific">Micromonospora carbonacea</name>
    <dbReference type="NCBI Taxonomy" id="47853"/>
    <lineage>
        <taxon>Bacteria</taxon>
        <taxon>Bacillati</taxon>
        <taxon>Actinomycetota</taxon>
        <taxon>Actinomycetes</taxon>
        <taxon>Micromonosporales</taxon>
        <taxon>Micromonosporaceae</taxon>
        <taxon>Micromonospora</taxon>
    </lineage>
</organism>
<keyword evidence="1" id="KW-0472">Membrane</keyword>
<protein>
    <submittedName>
        <fullName evidence="2">Uncharacterized protein</fullName>
    </submittedName>
</protein>
<evidence type="ECO:0000256" key="1">
    <source>
        <dbReference type="SAM" id="Phobius"/>
    </source>
</evidence>
<proteinExistence type="predicted"/>
<dbReference type="EMBL" id="CP058905">
    <property type="protein sequence ID" value="QLJ98018.1"/>
    <property type="molecule type" value="Genomic_DNA"/>
</dbReference>
<name>A0A7D5Y5M8_9ACTN</name>
<feature type="transmembrane region" description="Helical" evidence="1">
    <location>
        <begin position="159"/>
        <end position="182"/>
    </location>
</feature>